<dbReference type="Proteomes" id="UP001488838">
    <property type="component" value="Unassembled WGS sequence"/>
</dbReference>
<keyword evidence="4" id="KW-1185">Reference proteome</keyword>
<protein>
    <recommendedName>
        <fullName evidence="2">TBC1 domain-containing protein</fullName>
    </recommendedName>
</protein>
<dbReference type="EMBL" id="JBBHLL010000006">
    <property type="protein sequence ID" value="KAK7833655.1"/>
    <property type="molecule type" value="Genomic_DNA"/>
</dbReference>
<feature type="domain" description="TBC1" evidence="2">
    <location>
        <begin position="47"/>
        <end position="161"/>
    </location>
</feature>
<feature type="region of interest" description="Disordered" evidence="1">
    <location>
        <begin position="141"/>
        <end position="179"/>
    </location>
</feature>
<organism evidence="3 4">
    <name type="scientific">Myodes glareolus</name>
    <name type="common">Bank vole</name>
    <name type="synonym">Clethrionomys glareolus</name>
    <dbReference type="NCBI Taxonomy" id="447135"/>
    <lineage>
        <taxon>Eukaryota</taxon>
        <taxon>Metazoa</taxon>
        <taxon>Chordata</taxon>
        <taxon>Craniata</taxon>
        <taxon>Vertebrata</taxon>
        <taxon>Euteleostomi</taxon>
        <taxon>Mammalia</taxon>
        <taxon>Eutheria</taxon>
        <taxon>Euarchontoglires</taxon>
        <taxon>Glires</taxon>
        <taxon>Rodentia</taxon>
        <taxon>Myomorpha</taxon>
        <taxon>Muroidea</taxon>
        <taxon>Cricetidae</taxon>
        <taxon>Arvicolinae</taxon>
        <taxon>Myodes</taxon>
    </lineage>
</organism>
<evidence type="ECO:0000256" key="1">
    <source>
        <dbReference type="SAM" id="MobiDB-lite"/>
    </source>
</evidence>
<comment type="caution">
    <text evidence="3">The sequence shown here is derived from an EMBL/GenBank/DDBJ whole genome shotgun (WGS) entry which is preliminary data.</text>
</comment>
<evidence type="ECO:0000259" key="2">
    <source>
        <dbReference type="Pfam" id="PF15733"/>
    </source>
</evidence>
<accession>A0AAW0K436</accession>
<sequence>CLLFSRMRMKGLACPCPALPNFLELGACLMAEGSRTQASGQGPPINVQLLRAQYEGLRRQQRTQAHLMVFPKEGTMLTPAESMTSAVWINKERKSSLSPEETDSEVEGTLEDMDRSCHQAPETPWHTYLEMHRLVQTLHQETGHQGNPKGYPGESEPRLSPEGDPHVLENHQKTQQETEIAEAAQCQSQEGCGPLQAAGSGLPGGIQCLSSTKNPHRSGKPTHYPFPQRKLPRISQAARNLGLYGPP</sequence>
<feature type="compositionally biased region" description="Basic and acidic residues" evidence="1">
    <location>
        <begin position="155"/>
        <end position="176"/>
    </location>
</feature>
<proteinExistence type="predicted"/>
<dbReference type="AlphaFoldDB" id="A0AAW0K436"/>
<dbReference type="InterPro" id="IPR032738">
    <property type="entry name" value="Tbc1d30_C"/>
</dbReference>
<evidence type="ECO:0000313" key="3">
    <source>
        <dbReference type="EMBL" id="KAK7833655.1"/>
    </source>
</evidence>
<evidence type="ECO:0000313" key="4">
    <source>
        <dbReference type="Proteomes" id="UP001488838"/>
    </source>
</evidence>
<reference evidence="3 4" key="1">
    <citation type="journal article" date="2023" name="bioRxiv">
        <title>Conserved and derived expression patterns and positive selection on dental genes reveal complex evolutionary context of ever-growing rodent molars.</title>
        <authorList>
            <person name="Calamari Z.T."/>
            <person name="Song A."/>
            <person name="Cohen E."/>
            <person name="Akter M."/>
            <person name="Roy R.D."/>
            <person name="Hallikas O."/>
            <person name="Christensen M.M."/>
            <person name="Li P."/>
            <person name="Marangoni P."/>
            <person name="Jernvall J."/>
            <person name="Klein O.D."/>
        </authorList>
    </citation>
    <scope>NUCLEOTIDE SEQUENCE [LARGE SCALE GENOMIC DNA]</scope>
    <source>
        <strain evidence="3">V071</strain>
    </source>
</reference>
<feature type="region of interest" description="Disordered" evidence="1">
    <location>
        <begin position="206"/>
        <end position="247"/>
    </location>
</feature>
<dbReference type="Pfam" id="PF15733">
    <property type="entry name" value="DUF4682"/>
    <property type="match status" value="1"/>
</dbReference>
<feature type="non-terminal residue" evidence="3">
    <location>
        <position position="1"/>
    </location>
</feature>
<name>A0AAW0K436_MYOGA</name>
<dbReference type="PANTHER" id="PTHR36290:SF1">
    <property type="entry name" value="RIKEN CDNA D630039A03 GENE"/>
    <property type="match status" value="1"/>
</dbReference>
<gene>
    <name evidence="3" type="ORF">U0070_020676</name>
</gene>
<dbReference type="PANTHER" id="PTHR36290">
    <property type="entry name" value="RIKEN CDNA D630039A03 GENE"/>
    <property type="match status" value="1"/>
</dbReference>